<keyword evidence="5" id="KW-1185">Reference proteome</keyword>
<evidence type="ECO:0000256" key="1">
    <source>
        <dbReference type="PROSITE-ProRule" id="PRU00181"/>
    </source>
</evidence>
<reference evidence="5" key="1">
    <citation type="submission" date="2015-09" db="EMBL/GenBank/DDBJ databases">
        <authorList>
            <consortium name="Pathogen Informatics"/>
        </authorList>
    </citation>
    <scope>NUCLEOTIDE SEQUENCE [LARGE SCALE GENOMIC DNA]</scope>
    <source>
        <strain evidence="5">Lake Konstanz</strain>
    </source>
</reference>
<evidence type="ECO:0000313" key="5">
    <source>
        <dbReference type="Proteomes" id="UP000051952"/>
    </source>
</evidence>
<feature type="region of interest" description="Disordered" evidence="2">
    <location>
        <begin position="1"/>
        <end position="20"/>
    </location>
</feature>
<dbReference type="AlphaFoldDB" id="A0A0S4JME0"/>
<dbReference type="PROSITE" id="PS50832">
    <property type="entry name" value="S1_IF1_TYPE"/>
    <property type="match status" value="1"/>
</dbReference>
<dbReference type="VEuPathDB" id="TriTrypDB:BSAL_32750"/>
<evidence type="ECO:0000256" key="2">
    <source>
        <dbReference type="SAM" id="MobiDB-lite"/>
    </source>
</evidence>
<dbReference type="SUPFAM" id="SSF50249">
    <property type="entry name" value="Nucleic acid-binding proteins"/>
    <property type="match status" value="1"/>
</dbReference>
<dbReference type="Proteomes" id="UP000051952">
    <property type="component" value="Unassembled WGS sequence"/>
</dbReference>
<organism evidence="4 5">
    <name type="scientific">Bodo saltans</name>
    <name type="common">Flagellated protozoan</name>
    <dbReference type="NCBI Taxonomy" id="75058"/>
    <lineage>
        <taxon>Eukaryota</taxon>
        <taxon>Discoba</taxon>
        <taxon>Euglenozoa</taxon>
        <taxon>Kinetoplastea</taxon>
        <taxon>Metakinetoplastina</taxon>
        <taxon>Eubodonida</taxon>
        <taxon>Bodonidae</taxon>
        <taxon>Bodo</taxon>
    </lineage>
</organism>
<evidence type="ECO:0000259" key="3">
    <source>
        <dbReference type="PROSITE" id="PS50832"/>
    </source>
</evidence>
<dbReference type="SMART" id="SM00652">
    <property type="entry name" value="eIF1a"/>
    <property type="match status" value="1"/>
</dbReference>
<accession>A0A0S4JME0</accession>
<dbReference type="GO" id="GO:0003723">
    <property type="term" value="F:RNA binding"/>
    <property type="evidence" value="ECO:0007669"/>
    <property type="project" value="InterPro"/>
</dbReference>
<feature type="domain" description="S1-like" evidence="3">
    <location>
        <begin position="22"/>
        <end position="99"/>
    </location>
</feature>
<dbReference type="InterPro" id="IPR006196">
    <property type="entry name" value="RNA-binding_domain_S1_IF1"/>
</dbReference>
<dbReference type="CDD" id="cd05793">
    <property type="entry name" value="S1_IF1A"/>
    <property type="match status" value="1"/>
</dbReference>
<dbReference type="OrthoDB" id="274995at2759"/>
<dbReference type="InterPro" id="IPR001253">
    <property type="entry name" value="TIF_eIF-1A"/>
</dbReference>
<gene>
    <name evidence="4" type="ORF">BSAL_32750</name>
</gene>
<evidence type="ECO:0000313" key="4">
    <source>
        <dbReference type="EMBL" id="CUG91571.1"/>
    </source>
</evidence>
<dbReference type="HAMAP" id="MF_00216">
    <property type="entry name" value="aIF_1A"/>
    <property type="match status" value="1"/>
</dbReference>
<protein>
    <submittedName>
        <fullName evidence="4">Eukaryotic translation initiation factor 1A, putative</fullName>
    </submittedName>
</protein>
<dbReference type="Gene3D" id="2.40.50.140">
    <property type="entry name" value="Nucleic acid-binding proteins"/>
    <property type="match status" value="1"/>
</dbReference>
<dbReference type="PANTHER" id="PTHR21668">
    <property type="entry name" value="EIF-1A"/>
    <property type="match status" value="1"/>
</dbReference>
<dbReference type="OMA" id="KMEDQEY"/>
<name>A0A0S4JME0_BODSA</name>
<keyword evidence="1" id="KW-0648">Protein biosynthesis</keyword>
<keyword evidence="1 4" id="KW-0396">Initiation factor</keyword>
<dbReference type="Pfam" id="PF01176">
    <property type="entry name" value="eIF-1a"/>
    <property type="match status" value="1"/>
</dbReference>
<proteinExistence type="inferred from homology"/>
<dbReference type="InterPro" id="IPR012340">
    <property type="entry name" value="NA-bd_OB-fold"/>
</dbReference>
<dbReference type="GO" id="GO:0003743">
    <property type="term" value="F:translation initiation factor activity"/>
    <property type="evidence" value="ECO:0007669"/>
    <property type="project" value="UniProtKB-UniRule"/>
</dbReference>
<sequence length="178" mass="19862">MPKNMGKGGKSFKAGNAKSEPNKRDITLADTVLGEDYAVIKKTLGNLRLECQLPTGEKVIGVIRGAMVRKQWITVGDVVLISKREFNVNDNVDIIHKFQPAEVRVLVKDGHIPRDFRGNDEGPNGQEFADIEFVMQQTAEDQKESEASKFDRNALVTEDPLAYLEDAMDAEEEDLDDL</sequence>
<dbReference type="EMBL" id="CYKH01001941">
    <property type="protein sequence ID" value="CUG91571.1"/>
    <property type="molecule type" value="Genomic_DNA"/>
</dbReference>